<comment type="caution">
    <text evidence="10">The sequence shown here is derived from an EMBL/GenBank/DDBJ whole genome shotgun (WGS) entry which is preliminary data.</text>
</comment>
<feature type="transmembrane region" description="Helical" evidence="8">
    <location>
        <begin position="335"/>
        <end position="356"/>
    </location>
</feature>
<dbReference type="PANTHER" id="PTHR30576">
    <property type="entry name" value="COLANIC BIOSYNTHESIS UDP-GLUCOSE LIPID CARRIER TRANSFERASE"/>
    <property type="match status" value="1"/>
</dbReference>
<protein>
    <submittedName>
        <fullName evidence="10">Sugar transferase</fullName>
        <ecNumber evidence="10">2.7.8.-</ecNumber>
    </submittedName>
</protein>
<feature type="transmembrane region" description="Helical" evidence="8">
    <location>
        <begin position="61"/>
        <end position="83"/>
    </location>
</feature>
<dbReference type="RefSeq" id="WP_230065938.1">
    <property type="nucleotide sequence ID" value="NZ_BAABLL010000010.1"/>
</dbReference>
<keyword evidence="11" id="KW-1185">Reference proteome</keyword>
<dbReference type="InterPro" id="IPR017475">
    <property type="entry name" value="EPS_sugar_tfrase"/>
</dbReference>
<feature type="compositionally biased region" description="Basic residues" evidence="7">
    <location>
        <begin position="1"/>
        <end position="11"/>
    </location>
</feature>
<organism evidence="10 11">
    <name type="scientific">Arthrobacter cryoconiti</name>
    <dbReference type="NCBI Taxonomy" id="748907"/>
    <lineage>
        <taxon>Bacteria</taxon>
        <taxon>Bacillati</taxon>
        <taxon>Actinomycetota</taxon>
        <taxon>Actinomycetes</taxon>
        <taxon>Micrococcales</taxon>
        <taxon>Micrococcaceae</taxon>
        <taxon>Arthrobacter</taxon>
    </lineage>
</organism>
<name>A0ABV8R4C7_9MICC</name>
<gene>
    <name evidence="10" type="ORF">ACFOW9_14565</name>
</gene>
<proteinExistence type="inferred from homology"/>
<evidence type="ECO:0000256" key="8">
    <source>
        <dbReference type="SAM" id="Phobius"/>
    </source>
</evidence>
<dbReference type="EC" id="2.7.8.-" evidence="10"/>
<comment type="subcellular location">
    <subcellularLocation>
        <location evidence="1">Membrane</location>
        <topology evidence="1">Multi-pass membrane protein</topology>
    </subcellularLocation>
</comment>
<dbReference type="InterPro" id="IPR003362">
    <property type="entry name" value="Bact_transf"/>
</dbReference>
<reference evidence="11" key="1">
    <citation type="journal article" date="2019" name="Int. J. Syst. Evol. Microbiol.">
        <title>The Global Catalogue of Microorganisms (GCM) 10K type strain sequencing project: providing services to taxonomists for standard genome sequencing and annotation.</title>
        <authorList>
            <consortium name="The Broad Institute Genomics Platform"/>
            <consortium name="The Broad Institute Genome Sequencing Center for Infectious Disease"/>
            <person name="Wu L."/>
            <person name="Ma J."/>
        </authorList>
    </citation>
    <scope>NUCLEOTIDE SEQUENCE [LARGE SCALE GENOMIC DNA]</scope>
    <source>
        <strain evidence="11">CGMCC 1.10698</strain>
    </source>
</reference>
<dbReference type="Proteomes" id="UP001595773">
    <property type="component" value="Unassembled WGS sequence"/>
</dbReference>
<evidence type="ECO:0000256" key="6">
    <source>
        <dbReference type="ARBA" id="ARBA00023136"/>
    </source>
</evidence>
<evidence type="ECO:0000256" key="2">
    <source>
        <dbReference type="ARBA" id="ARBA00006464"/>
    </source>
</evidence>
<evidence type="ECO:0000256" key="1">
    <source>
        <dbReference type="ARBA" id="ARBA00004141"/>
    </source>
</evidence>
<dbReference type="EMBL" id="JBHSCQ010000022">
    <property type="protein sequence ID" value="MFC4266830.1"/>
    <property type="molecule type" value="Genomic_DNA"/>
</dbReference>
<feature type="domain" description="Bacterial sugar transferase" evidence="9">
    <location>
        <begin position="330"/>
        <end position="516"/>
    </location>
</feature>
<keyword evidence="3 10" id="KW-0808">Transferase</keyword>
<feature type="transmembrane region" description="Helical" evidence="8">
    <location>
        <begin position="133"/>
        <end position="153"/>
    </location>
</feature>
<feature type="region of interest" description="Disordered" evidence="7">
    <location>
        <begin position="1"/>
        <end position="33"/>
    </location>
</feature>
<evidence type="ECO:0000313" key="11">
    <source>
        <dbReference type="Proteomes" id="UP001595773"/>
    </source>
</evidence>
<keyword evidence="6 8" id="KW-0472">Membrane</keyword>
<evidence type="ECO:0000256" key="3">
    <source>
        <dbReference type="ARBA" id="ARBA00022679"/>
    </source>
</evidence>
<evidence type="ECO:0000256" key="7">
    <source>
        <dbReference type="SAM" id="MobiDB-lite"/>
    </source>
</evidence>
<accession>A0ABV8R4C7</accession>
<sequence>MTTIKTQKHGNNRVSSPKIGTKPAPTAVSHKHSVWDETTHSKDAQIAKSGRRWWTAYSWRLRITDLLVITSVTFLAFSLRFGLDDPTERERYGQVGYFWLSVGIAILWMADLEICRSREKRVFGGGVVEYRRVLGSTVRVFGSVAIVMAVLKVDVIRGFFAVALPLGIALLLLSRWLWRQWLSKQRKNGNYLSDVVVLGSAVDVEYVIHQLRTNLSAGYRVAGAALSSLDKSMELRPPWYKIPVLSTMADISRVVLVTGADAVIVAGPLPGGPETIQQLGWRLEDLSTELVLASNLTNIAGPRVHFRPVEGLPLMHVELPQYSGGKHIFKRAMDIILSSFALLVLIPVLLALTLIVRMDSSGPAFFRQERVGRNGESFKMYKFRSMVVDAEEKLVGLAKQNETDGLMFKMANDPRVTRCGRWMRKFSLDELPQFWNVLLGNMSLVGPRPPLATEVAHYEQPTHRRLLIKPGITGLWQVSGRSDLKWEEAVRLDLYYVENWSFMGDIVILWRTFRAMRSSAGAY</sequence>
<dbReference type="PANTHER" id="PTHR30576:SF10">
    <property type="entry name" value="SLL5057 PROTEIN"/>
    <property type="match status" value="1"/>
</dbReference>
<comment type="similarity">
    <text evidence="2">Belongs to the bacterial sugar transferase family.</text>
</comment>
<dbReference type="Pfam" id="PF02397">
    <property type="entry name" value="Bac_transf"/>
    <property type="match status" value="1"/>
</dbReference>
<feature type="transmembrane region" description="Helical" evidence="8">
    <location>
        <begin position="95"/>
        <end position="112"/>
    </location>
</feature>
<evidence type="ECO:0000256" key="5">
    <source>
        <dbReference type="ARBA" id="ARBA00022989"/>
    </source>
</evidence>
<dbReference type="Pfam" id="PF13727">
    <property type="entry name" value="CoA_binding_3"/>
    <property type="match status" value="1"/>
</dbReference>
<evidence type="ECO:0000313" key="10">
    <source>
        <dbReference type="EMBL" id="MFC4266830.1"/>
    </source>
</evidence>
<evidence type="ECO:0000259" key="9">
    <source>
        <dbReference type="Pfam" id="PF02397"/>
    </source>
</evidence>
<evidence type="ECO:0000256" key="4">
    <source>
        <dbReference type="ARBA" id="ARBA00022692"/>
    </source>
</evidence>
<keyword evidence="4 8" id="KW-0812">Transmembrane</keyword>
<dbReference type="GO" id="GO:0016740">
    <property type="term" value="F:transferase activity"/>
    <property type="evidence" value="ECO:0007669"/>
    <property type="project" value="UniProtKB-KW"/>
</dbReference>
<feature type="transmembrane region" description="Helical" evidence="8">
    <location>
        <begin position="159"/>
        <end position="178"/>
    </location>
</feature>
<keyword evidence="5 8" id="KW-1133">Transmembrane helix</keyword>
<dbReference type="NCBIfam" id="TIGR03025">
    <property type="entry name" value="EPS_sugtrans"/>
    <property type="match status" value="1"/>
</dbReference>